<dbReference type="Pfam" id="PF00128">
    <property type="entry name" value="Alpha-amylase"/>
    <property type="match status" value="1"/>
</dbReference>
<dbReference type="GO" id="GO:0005975">
    <property type="term" value="P:carbohydrate metabolic process"/>
    <property type="evidence" value="ECO:0007669"/>
    <property type="project" value="InterPro"/>
</dbReference>
<evidence type="ECO:0000313" key="6">
    <source>
        <dbReference type="Proteomes" id="UP000199139"/>
    </source>
</evidence>
<reference evidence="4 7" key="2">
    <citation type="submission" date="2019-07" db="EMBL/GenBank/DDBJ databases">
        <title>Whole genome shotgun sequence of Halolactibacillus miurensis NBRC 100873.</title>
        <authorList>
            <person name="Hosoyama A."/>
            <person name="Uohara A."/>
            <person name="Ohji S."/>
            <person name="Ichikawa N."/>
        </authorList>
    </citation>
    <scope>NUCLEOTIDE SEQUENCE [LARGE SCALE GENOMIC DNA]</scope>
    <source>
        <strain evidence="4 7">NBRC 100873</strain>
    </source>
</reference>
<dbReference type="RefSeq" id="WP_062319713.1">
    <property type="nucleotide sequence ID" value="NZ_BJWJ01000029.1"/>
</dbReference>
<feature type="domain" description="Glycosyl hydrolase family 13 catalytic" evidence="3">
    <location>
        <begin position="139"/>
        <end position="497"/>
    </location>
</feature>
<keyword evidence="1" id="KW-0378">Hydrolase</keyword>
<reference evidence="5 6" key="1">
    <citation type="submission" date="2016-10" db="EMBL/GenBank/DDBJ databases">
        <authorList>
            <person name="de Groot N.N."/>
        </authorList>
    </citation>
    <scope>NUCLEOTIDE SEQUENCE [LARGE SCALE GENOMIC DNA]</scope>
    <source>
        <strain evidence="5 6">DSM 17074</strain>
    </source>
</reference>
<dbReference type="Gene3D" id="3.90.400.10">
    <property type="entry name" value="Oligo-1,6-glucosidase, Domain 2"/>
    <property type="match status" value="1"/>
</dbReference>
<dbReference type="Proteomes" id="UP000199139">
    <property type="component" value="Unassembled WGS sequence"/>
</dbReference>
<evidence type="ECO:0000313" key="5">
    <source>
        <dbReference type="EMBL" id="SFS37956.1"/>
    </source>
</evidence>
<evidence type="ECO:0000256" key="1">
    <source>
        <dbReference type="ARBA" id="ARBA00022801"/>
    </source>
</evidence>
<dbReference type="CDD" id="cd11338">
    <property type="entry name" value="AmyAc_CMD"/>
    <property type="match status" value="1"/>
</dbReference>
<accession>A0A1I6PCP2</accession>
<dbReference type="GO" id="GO:0004553">
    <property type="term" value="F:hydrolase activity, hydrolyzing O-glycosyl compounds"/>
    <property type="evidence" value="ECO:0007669"/>
    <property type="project" value="InterPro"/>
</dbReference>
<dbReference type="PANTHER" id="PTHR10357">
    <property type="entry name" value="ALPHA-AMYLASE FAMILY MEMBER"/>
    <property type="match status" value="1"/>
</dbReference>
<dbReference type="InterPro" id="IPR045857">
    <property type="entry name" value="O16G_dom_2"/>
</dbReference>
<dbReference type="STRING" id="306541.SAMN05421668_101343"/>
<dbReference type="AlphaFoldDB" id="A0A1I6PCP2"/>
<evidence type="ECO:0000256" key="2">
    <source>
        <dbReference type="ARBA" id="ARBA00023295"/>
    </source>
</evidence>
<sequence>MEKAMIFHRAINEYAYGYDDQTIHLVLQTKHKDAEKVELIYGDPYDFEDKKWNYTVVPVERTGETTTVDYYKAKVEPPNNRMRYGFKITAYDGEEVFYLERGIFTEPSKEIGDYFCFPYFHPSDEYHAPDWVKDTVWYQIFPERFRNGDPSISPSDAAGWEEGVVTPKSFYGGDLQGVIDGLDYLEDLGITGIYFTPIFKSPSNHKYDTVDYYEIDPHFGDKKTFKRLVEACHSRGIRVMLDAVFNHSGYEFEPFQDVLKNGQQSRFKDWFHIHDFPIQTEPKPNYEAFGFVSRMPKLHTQNKDVQDYLLGVSKYWIEAFGIDGWRLDVANEVDHRFWRKFREAVKSVKEDIYIVGEAWHDSMRWLRGDEFDAVMNYPLVDSLVRYIEEQSIDQQTFKDRIVHLLHMYPQHVTEHLFNILASHDTARLITQTGGSEDKAKLLYLFQFSYPGSPCIYYGDEIGMVGGEEPESRGCMIWDETRQDLDLRTFIQTLIHLRKTEVGFSNEATFSFIDTTDECLIYQKETTDERLIFIINPTAEAIHVSDYEGDVILTSNEDDILQGYGYRVIKQVK</sequence>
<keyword evidence="7" id="KW-1185">Reference proteome</keyword>
<evidence type="ECO:0000313" key="7">
    <source>
        <dbReference type="Proteomes" id="UP000321773"/>
    </source>
</evidence>
<organism evidence="5 6">
    <name type="scientific">Halolactibacillus miurensis</name>
    <dbReference type="NCBI Taxonomy" id="306541"/>
    <lineage>
        <taxon>Bacteria</taxon>
        <taxon>Bacillati</taxon>
        <taxon>Bacillota</taxon>
        <taxon>Bacilli</taxon>
        <taxon>Bacillales</taxon>
        <taxon>Bacillaceae</taxon>
        <taxon>Halolactibacillus</taxon>
    </lineage>
</organism>
<dbReference type="OrthoDB" id="9805159at2"/>
<proteinExistence type="predicted"/>
<name>A0A1I6PCP2_9BACI</name>
<dbReference type="Pfam" id="PF02903">
    <property type="entry name" value="Alpha-amylase_N"/>
    <property type="match status" value="1"/>
</dbReference>
<dbReference type="CDD" id="cd02857">
    <property type="entry name" value="E_set_CDase_PDE_N"/>
    <property type="match status" value="1"/>
</dbReference>
<dbReference type="PANTHER" id="PTHR10357:SF210">
    <property type="entry name" value="MALTODEXTRIN GLUCOSIDASE"/>
    <property type="match status" value="1"/>
</dbReference>
<protein>
    <submittedName>
        <fullName evidence="4 5">Glycosidase</fullName>
    </submittedName>
</protein>
<gene>
    <name evidence="4" type="primary">nplT</name>
    <name evidence="4" type="ORF">HMI01_23090</name>
    <name evidence="5" type="ORF">SAMN05421668_101343</name>
</gene>
<dbReference type="InterPro" id="IPR017853">
    <property type="entry name" value="GH"/>
</dbReference>
<evidence type="ECO:0000259" key="3">
    <source>
        <dbReference type="SMART" id="SM00642"/>
    </source>
</evidence>
<dbReference type="SMART" id="SM00642">
    <property type="entry name" value="Aamy"/>
    <property type="match status" value="1"/>
</dbReference>
<dbReference type="EMBL" id="FPAI01000001">
    <property type="protein sequence ID" value="SFS37956.1"/>
    <property type="molecule type" value="Genomic_DNA"/>
</dbReference>
<dbReference type="EMBL" id="BJWJ01000029">
    <property type="protein sequence ID" value="GEM05321.1"/>
    <property type="molecule type" value="Genomic_DNA"/>
</dbReference>
<keyword evidence="2 5" id="KW-0326">Glycosidase</keyword>
<dbReference type="Gene3D" id="2.60.40.10">
    <property type="entry name" value="Immunoglobulins"/>
    <property type="match status" value="1"/>
</dbReference>
<dbReference type="InterPro" id="IPR004185">
    <property type="entry name" value="Glyco_hydro_13_lg-like_dom"/>
</dbReference>
<evidence type="ECO:0000313" key="4">
    <source>
        <dbReference type="EMBL" id="GEM05321.1"/>
    </source>
</evidence>
<dbReference type="InterPro" id="IPR006047">
    <property type="entry name" value="GH13_cat_dom"/>
</dbReference>
<dbReference type="Gene3D" id="3.20.20.80">
    <property type="entry name" value="Glycosidases"/>
    <property type="match status" value="1"/>
</dbReference>
<dbReference type="InterPro" id="IPR013783">
    <property type="entry name" value="Ig-like_fold"/>
</dbReference>
<dbReference type="SUPFAM" id="SSF51445">
    <property type="entry name" value="(Trans)glycosidases"/>
    <property type="match status" value="1"/>
</dbReference>
<dbReference type="Proteomes" id="UP000321773">
    <property type="component" value="Unassembled WGS sequence"/>
</dbReference>